<keyword evidence="1" id="KW-0732">Signal</keyword>
<comment type="caution">
    <text evidence="2">The sequence shown here is derived from an EMBL/GenBank/DDBJ whole genome shotgun (WGS) entry which is preliminary data.</text>
</comment>
<dbReference type="EMBL" id="JAAGNN010000008">
    <property type="protein sequence ID" value="KAF4085617.1"/>
    <property type="molecule type" value="Genomic_DNA"/>
</dbReference>
<dbReference type="AlphaFoldDB" id="A0A7J6ATY3"/>
<evidence type="ECO:0000313" key="2">
    <source>
        <dbReference type="EMBL" id="KAF4085617.1"/>
    </source>
</evidence>
<name>A0A7J6ATY3_AMEME</name>
<sequence length="67" mass="7664">MLRLVPMVFHIPTWCFMLLLVEEPCSFDIMHAKCWESEDPTYGVFPPCGPVKYNSQVYFGCASGTDK</sequence>
<keyword evidence="3" id="KW-1185">Reference proteome</keyword>
<reference evidence="2 3" key="1">
    <citation type="submission" date="2020-02" db="EMBL/GenBank/DDBJ databases">
        <title>A chromosome-scale genome assembly of the black bullhead catfish (Ameiurus melas).</title>
        <authorList>
            <person name="Wen M."/>
            <person name="Zham M."/>
            <person name="Cabau C."/>
            <person name="Klopp C."/>
            <person name="Donnadieu C."/>
            <person name="Roques C."/>
            <person name="Bouchez O."/>
            <person name="Lampietro C."/>
            <person name="Jouanno E."/>
            <person name="Herpin A."/>
            <person name="Louis A."/>
            <person name="Berthelot C."/>
            <person name="Parey E."/>
            <person name="Roest-Crollius H."/>
            <person name="Braasch I."/>
            <person name="Postlethwait J."/>
            <person name="Robinson-Rechavi M."/>
            <person name="Echchiki A."/>
            <person name="Begum T."/>
            <person name="Montfort J."/>
            <person name="Schartl M."/>
            <person name="Bobe J."/>
            <person name="Guiguen Y."/>
        </authorList>
    </citation>
    <scope>NUCLEOTIDE SEQUENCE [LARGE SCALE GENOMIC DNA]</scope>
    <source>
        <strain evidence="2">M_S1</strain>
        <tissue evidence="2">Blood</tissue>
    </source>
</reference>
<protein>
    <recommendedName>
        <fullName evidence="4">Secreted protein</fullName>
    </recommendedName>
</protein>
<organism evidence="2 3">
    <name type="scientific">Ameiurus melas</name>
    <name type="common">Black bullhead</name>
    <name type="synonym">Silurus melas</name>
    <dbReference type="NCBI Taxonomy" id="219545"/>
    <lineage>
        <taxon>Eukaryota</taxon>
        <taxon>Metazoa</taxon>
        <taxon>Chordata</taxon>
        <taxon>Craniata</taxon>
        <taxon>Vertebrata</taxon>
        <taxon>Euteleostomi</taxon>
        <taxon>Actinopterygii</taxon>
        <taxon>Neopterygii</taxon>
        <taxon>Teleostei</taxon>
        <taxon>Ostariophysi</taxon>
        <taxon>Siluriformes</taxon>
        <taxon>Ictaluridae</taxon>
        <taxon>Ameiurus</taxon>
    </lineage>
</organism>
<evidence type="ECO:0000313" key="3">
    <source>
        <dbReference type="Proteomes" id="UP000593565"/>
    </source>
</evidence>
<evidence type="ECO:0008006" key="4">
    <source>
        <dbReference type="Google" id="ProtNLM"/>
    </source>
</evidence>
<feature type="signal peptide" evidence="1">
    <location>
        <begin position="1"/>
        <end position="15"/>
    </location>
</feature>
<feature type="chain" id="PRO_5029866677" description="Secreted protein" evidence="1">
    <location>
        <begin position="16"/>
        <end position="67"/>
    </location>
</feature>
<dbReference type="Proteomes" id="UP000593565">
    <property type="component" value="Unassembled WGS sequence"/>
</dbReference>
<proteinExistence type="predicted"/>
<gene>
    <name evidence="2" type="ORF">AMELA_G00097040</name>
</gene>
<accession>A0A7J6ATY3</accession>
<evidence type="ECO:0000256" key="1">
    <source>
        <dbReference type="SAM" id="SignalP"/>
    </source>
</evidence>